<keyword evidence="4" id="KW-0804">Transcription</keyword>
<evidence type="ECO:0000256" key="2">
    <source>
        <dbReference type="ARBA" id="ARBA00023015"/>
    </source>
</evidence>
<reference evidence="8" key="2">
    <citation type="submission" date="2015-07" db="EMBL/GenBank/DDBJ databases">
        <title>Contrasting host-pathogen interactions and genome evolution in two generalist and specialist microsporidian pathogens of mosquitoes.</title>
        <authorList>
            <consortium name="The Broad Institute Genomics Platform"/>
            <consortium name="The Broad Institute Genome Sequencing Center for Infectious Disease"/>
            <person name="Cuomo C.A."/>
            <person name="Sanscrainte N.D."/>
            <person name="Goldberg J.M."/>
            <person name="Heiman D."/>
            <person name="Young S."/>
            <person name="Zeng Q."/>
            <person name="Becnel J.J."/>
            <person name="Birren B.W."/>
        </authorList>
    </citation>
    <scope>NUCLEOTIDE SEQUENCE [LARGE SCALE GENOMIC DNA]</scope>
    <source>
        <strain evidence="8">USNM 41457</strain>
    </source>
</reference>
<dbReference type="OMA" id="RFIKERC"/>
<evidence type="ECO:0000313" key="7">
    <source>
        <dbReference type="EMBL" id="EJW03625.1"/>
    </source>
</evidence>
<dbReference type="EMBL" id="AFBI03000033">
    <property type="protein sequence ID" value="EJW03625.1"/>
    <property type="molecule type" value="Genomic_DNA"/>
</dbReference>
<keyword evidence="2" id="KW-0805">Transcription regulation</keyword>
<dbReference type="AlphaFoldDB" id="J9DM11"/>
<dbReference type="InterPro" id="IPR011039">
    <property type="entry name" value="TFIIF_interaction"/>
</dbReference>
<feature type="compositionally biased region" description="Basic and acidic residues" evidence="6">
    <location>
        <begin position="219"/>
        <end position="237"/>
    </location>
</feature>
<keyword evidence="8" id="KW-1185">Reference proteome</keyword>
<evidence type="ECO:0000256" key="6">
    <source>
        <dbReference type="SAM" id="MobiDB-lite"/>
    </source>
</evidence>
<name>J9DM11_EDHAE</name>
<dbReference type="GO" id="GO:0003677">
    <property type="term" value="F:DNA binding"/>
    <property type="evidence" value="ECO:0007669"/>
    <property type="project" value="UniProtKB-KW"/>
</dbReference>
<dbReference type="Proteomes" id="UP000003163">
    <property type="component" value="Unassembled WGS sequence"/>
</dbReference>
<evidence type="ECO:0000313" key="8">
    <source>
        <dbReference type="Proteomes" id="UP000003163"/>
    </source>
</evidence>
<feature type="region of interest" description="Disordered" evidence="6">
    <location>
        <begin position="205"/>
        <end position="264"/>
    </location>
</feature>
<keyword evidence="5" id="KW-0539">Nucleus</keyword>
<comment type="caution">
    <text evidence="7">The sequence shown here is derived from an EMBL/GenBank/DDBJ whole genome shotgun (WGS) entry which is preliminary data.</text>
</comment>
<gene>
    <name evidence="7" type="ORF">EDEG_02056</name>
</gene>
<organism evidence="7 8">
    <name type="scientific">Edhazardia aedis (strain USNM 41457)</name>
    <name type="common">Microsporidian parasite</name>
    <dbReference type="NCBI Taxonomy" id="1003232"/>
    <lineage>
        <taxon>Eukaryota</taxon>
        <taxon>Fungi</taxon>
        <taxon>Fungi incertae sedis</taxon>
        <taxon>Microsporidia</taxon>
        <taxon>Edhazardia</taxon>
    </lineage>
</organism>
<evidence type="ECO:0000256" key="3">
    <source>
        <dbReference type="ARBA" id="ARBA00023125"/>
    </source>
</evidence>
<dbReference type="VEuPathDB" id="MicrosporidiaDB:EDEG_02056"/>
<evidence type="ECO:0000256" key="1">
    <source>
        <dbReference type="ARBA" id="ARBA00004123"/>
    </source>
</evidence>
<evidence type="ECO:0000256" key="4">
    <source>
        <dbReference type="ARBA" id="ARBA00023163"/>
    </source>
</evidence>
<dbReference type="GO" id="GO:0006367">
    <property type="term" value="P:transcription initiation at RNA polymerase II promoter"/>
    <property type="evidence" value="ECO:0007669"/>
    <property type="project" value="InterPro"/>
</dbReference>
<comment type="subcellular location">
    <subcellularLocation>
        <location evidence="1">Nucleus</location>
    </subcellularLocation>
</comment>
<dbReference type="HOGENOM" id="CLU_091940_0_0_1"/>
<keyword evidence="3" id="KW-0238">DNA-binding</keyword>
<evidence type="ECO:0000256" key="5">
    <source>
        <dbReference type="ARBA" id="ARBA00023242"/>
    </source>
</evidence>
<reference evidence="7 8" key="1">
    <citation type="submission" date="2011-08" db="EMBL/GenBank/DDBJ databases">
        <authorList>
            <person name="Liu Z.J."/>
            <person name="Shi F.L."/>
            <person name="Lu J.Q."/>
            <person name="Li M."/>
            <person name="Wang Z.L."/>
        </authorList>
    </citation>
    <scope>NUCLEOTIDE SEQUENCE [LARGE SCALE GENOMIC DNA]</scope>
    <source>
        <strain evidence="7 8">USNM 41457</strain>
    </source>
</reference>
<accession>J9DM11</accession>
<dbReference type="OrthoDB" id="76676at2759"/>
<evidence type="ECO:0008006" key="9">
    <source>
        <dbReference type="Google" id="ProtNLM"/>
    </source>
</evidence>
<dbReference type="GO" id="GO:0005634">
    <property type="term" value="C:nucleus"/>
    <property type="evidence" value="ECO:0007669"/>
    <property type="project" value="UniProtKB-SubCell"/>
</dbReference>
<dbReference type="SUPFAM" id="SSF50916">
    <property type="entry name" value="Rap30/74 interaction domains"/>
    <property type="match status" value="1"/>
</dbReference>
<protein>
    <recommendedName>
        <fullName evidence="9">Transcription initiation factor IIF subunit alpha</fullName>
    </recommendedName>
</protein>
<dbReference type="InParanoid" id="J9DM11"/>
<sequence>MKPSILQGMKSSFNIIYSGQDTDRRCIITMPSDIKTLQNPVAITREKSEEIDDTSKNLSKKKSEAIEIEDEEYLRLKDKEKNPLTITDADQKAFTGVLQDTNVAGLNLNENYFVLINMGDSFRMWPIKYWYRFNQKTSCDLTLEEIEMRMSKKGDKFKDYRKIKKEDKEIDYEEEFADDSENDVTLVEEQETELSNLGKELKKIMKNYEDESSEETSEDKEKEKEKETKGDGSDKKGAFSSQNIKRKSQKRNDVKRPNFQKPTR</sequence>
<proteinExistence type="predicted"/>